<dbReference type="CDD" id="cd01029">
    <property type="entry name" value="TOPRIM_primases"/>
    <property type="match status" value="1"/>
</dbReference>
<dbReference type="SUPFAM" id="SSF56731">
    <property type="entry name" value="DNA primase core"/>
    <property type="match status" value="1"/>
</dbReference>
<dbReference type="STRING" id="1249627.D779_2289"/>
<dbReference type="Proteomes" id="UP000019460">
    <property type="component" value="Unassembled WGS sequence"/>
</dbReference>
<dbReference type="OrthoDB" id="784829at2"/>
<dbReference type="InterPro" id="IPR034154">
    <property type="entry name" value="TOPRIM_DnaG/twinkle"/>
</dbReference>
<sequence length="841" mass="92136">MNSFPQTWKDRDSGETFSRAHEWHYYPEQGGTPLGAVVRFEREGRKLVVPFFAKDDQGRPKAKAPDEPRPLFGLNTLDRPGPILVCEGEKDAAALQGIGFAAVTSQGGGKAARKADWEPLRRALEAERQVLVWPDHDEPGRSYAATVANLIGDECQCLLEQPEGTPATEGAGAADWLSERMREFGHDWNGLLPPPLTEQERQGLRARLVASVADIQGQAPEDWGGETGAKEPATYREIGEPKPYVMNERGTFRLTRSPGGDPIEQQLANFAARIVEEVTRDDGEERALTIAITGTMAGRDLPAISLTIEQFNRMDWPARHWGTAALTHPGQGAKDHLKYAIQLLSHQGAEQVRSRTTYTHTGWRRIDGAWVYLSAGAVIGPDGVVPGIEVDLGELAELYRLPEPSADEARRREAAEASYRVHRVAPPEVAVPLLACTYLAPMAQPLGVDFAVWLEGPSRSMKSTLAAIMGAHFGAGMERTRLAASWLDTANAIGLKLFLLADALAILDDYAPQPSASDQAKLDKTVATVIRSIGNRTGRGRLTADIRLQAERKPRAMALCTAEQWPGGESINARVIGVTMRPGILDLEHLNQTQADARAGLLARSLADCVCVMADGFEDRCAALRAEWQAWRTAGLEYGLSGRTPEQVAYLLIGYGIAVEHWIGAGVLTRDQGHEQIGNAKRILFDLAKDHERRIANSQPADAFVSILTDLLLSGGAHLRDLFDSRPEQQAQAFGWRGDEPGGVHIGWVNPAKQELYLLPTTTLEAVYSAAKRIDTPLNLRPTALKRQLWDRGFLLGGNAEQRDARSVDRTTRVVRIATNPRRVLVMPLGLIEQREDADQG</sequence>
<dbReference type="AlphaFoldDB" id="W9VVV8"/>
<protein>
    <recommendedName>
        <fullName evidence="3">DUF927 domain-containing protein</fullName>
    </recommendedName>
</protein>
<accession>W9VVV8</accession>
<evidence type="ECO:0000313" key="2">
    <source>
        <dbReference type="Proteomes" id="UP000019460"/>
    </source>
</evidence>
<dbReference type="eggNOG" id="COG5519">
    <property type="taxonomic scope" value="Bacteria"/>
</dbReference>
<dbReference type="EMBL" id="AONC01000038">
    <property type="protein sequence ID" value="EXJ14595.1"/>
    <property type="molecule type" value="Genomic_DNA"/>
</dbReference>
<reference evidence="1 2" key="1">
    <citation type="submission" date="2012-11" db="EMBL/GenBank/DDBJ databases">
        <title>Genome assembly of Thiorhodococcus sp. AK35.</title>
        <authorList>
            <person name="Nupur N."/>
            <person name="Khatri I."/>
            <person name="Subramanian S."/>
            <person name="Pinnaka A."/>
        </authorList>
    </citation>
    <scope>NUCLEOTIDE SEQUENCE [LARGE SCALE GENOMIC DNA]</scope>
    <source>
        <strain evidence="1 2">AK35</strain>
    </source>
</reference>
<evidence type="ECO:0008006" key="3">
    <source>
        <dbReference type="Google" id="ProtNLM"/>
    </source>
</evidence>
<proteinExistence type="predicted"/>
<comment type="caution">
    <text evidence="1">The sequence shown here is derived from an EMBL/GenBank/DDBJ whole genome shotgun (WGS) entry which is preliminary data.</text>
</comment>
<evidence type="ECO:0000313" key="1">
    <source>
        <dbReference type="EMBL" id="EXJ14595.1"/>
    </source>
</evidence>
<gene>
    <name evidence="1" type="ORF">D779_2289</name>
</gene>
<dbReference type="Gene3D" id="3.40.1360.10">
    <property type="match status" value="1"/>
</dbReference>
<name>W9VVV8_9GAMM</name>
<organism evidence="1 2">
    <name type="scientific">Imhoffiella purpurea</name>
    <dbReference type="NCBI Taxonomy" id="1249627"/>
    <lineage>
        <taxon>Bacteria</taxon>
        <taxon>Pseudomonadati</taxon>
        <taxon>Pseudomonadota</taxon>
        <taxon>Gammaproteobacteria</taxon>
        <taxon>Chromatiales</taxon>
        <taxon>Chromatiaceae</taxon>
        <taxon>Imhoffiella</taxon>
    </lineage>
</organism>
<keyword evidence="2" id="KW-1185">Reference proteome</keyword>
<dbReference type="RefSeq" id="WP_043754589.1">
    <property type="nucleotide sequence ID" value="NZ_AONC01000038.1"/>
</dbReference>